<dbReference type="EMBL" id="JAUHPW010000005">
    <property type="protein sequence ID" value="MDN4475782.1"/>
    <property type="molecule type" value="Genomic_DNA"/>
</dbReference>
<organism evidence="1 2">
    <name type="scientific">Demequina litoralis</name>
    <dbReference type="NCBI Taxonomy" id="3051660"/>
    <lineage>
        <taxon>Bacteria</taxon>
        <taxon>Bacillati</taxon>
        <taxon>Actinomycetota</taxon>
        <taxon>Actinomycetes</taxon>
        <taxon>Micrococcales</taxon>
        <taxon>Demequinaceae</taxon>
        <taxon>Demequina</taxon>
    </lineage>
</organism>
<evidence type="ECO:0000313" key="1">
    <source>
        <dbReference type="EMBL" id="MDN4475782.1"/>
    </source>
</evidence>
<reference evidence="1" key="1">
    <citation type="submission" date="2023-06" db="EMBL/GenBank/DDBJ databases">
        <title>Sysu t00192.</title>
        <authorList>
            <person name="Gao L."/>
            <person name="Fang B.-Z."/>
            <person name="Li W.-J."/>
        </authorList>
    </citation>
    <scope>NUCLEOTIDE SEQUENCE</scope>
    <source>
        <strain evidence="1">SYSU T00192</strain>
    </source>
</reference>
<protein>
    <submittedName>
        <fullName evidence="1">Uncharacterized protein</fullName>
    </submittedName>
</protein>
<dbReference type="Proteomes" id="UP001172728">
    <property type="component" value="Unassembled WGS sequence"/>
</dbReference>
<accession>A0ABT8G9P5</accession>
<comment type="caution">
    <text evidence="1">The sequence shown here is derived from an EMBL/GenBank/DDBJ whole genome shotgun (WGS) entry which is preliminary data.</text>
</comment>
<sequence length="65" mass="7642">MSTSEIRVSPLEREQVELARIRVQALTNLGETPDPRLQKLAETDLGDGIRFTPRRLRRPRRLLRY</sequence>
<evidence type="ECO:0000313" key="2">
    <source>
        <dbReference type="Proteomes" id="UP001172728"/>
    </source>
</evidence>
<proteinExistence type="predicted"/>
<gene>
    <name evidence="1" type="ORF">QQX09_07925</name>
</gene>
<dbReference type="RefSeq" id="WP_301133190.1">
    <property type="nucleotide sequence ID" value="NZ_JAUHPW010000005.1"/>
</dbReference>
<keyword evidence="2" id="KW-1185">Reference proteome</keyword>
<name>A0ABT8G9P5_9MICO</name>